<evidence type="ECO:0000256" key="3">
    <source>
        <dbReference type="ARBA" id="ARBA00022692"/>
    </source>
</evidence>
<dbReference type="Proteomes" id="UP001161422">
    <property type="component" value="Unassembled WGS sequence"/>
</dbReference>
<dbReference type="GO" id="GO:0017038">
    <property type="term" value="P:protein import"/>
    <property type="evidence" value="ECO:0007669"/>
    <property type="project" value="TreeGrafter"/>
</dbReference>
<keyword evidence="3 7" id="KW-0812">Transmembrane</keyword>
<keyword evidence="4 7" id="KW-1133">Transmembrane helix</keyword>
<dbReference type="AlphaFoldDB" id="A0AA37VYA0"/>
<keyword evidence="6" id="KW-0813">Transport</keyword>
<dbReference type="Pfam" id="PF01618">
    <property type="entry name" value="MotA_ExbB"/>
    <property type="match status" value="1"/>
</dbReference>
<reference evidence="9" key="1">
    <citation type="journal article" date="2014" name="Int. J. Syst. Evol. Microbiol.">
        <title>Complete genome sequence of Corynebacterium casei LMG S-19264T (=DSM 44701T), isolated from a smear-ripened cheese.</title>
        <authorList>
            <consortium name="US DOE Joint Genome Institute (JGI-PGF)"/>
            <person name="Walter F."/>
            <person name="Albersmeier A."/>
            <person name="Kalinowski J."/>
            <person name="Ruckert C."/>
        </authorList>
    </citation>
    <scope>NUCLEOTIDE SEQUENCE</scope>
    <source>
        <strain evidence="9">NBRC 101628</strain>
    </source>
</reference>
<feature type="transmembrane region" description="Helical" evidence="7">
    <location>
        <begin position="132"/>
        <end position="153"/>
    </location>
</feature>
<evidence type="ECO:0000256" key="7">
    <source>
        <dbReference type="SAM" id="Phobius"/>
    </source>
</evidence>
<evidence type="ECO:0000313" key="10">
    <source>
        <dbReference type="Proteomes" id="UP001161422"/>
    </source>
</evidence>
<keyword evidence="2" id="KW-1003">Cell membrane</keyword>
<evidence type="ECO:0000259" key="8">
    <source>
        <dbReference type="Pfam" id="PF01618"/>
    </source>
</evidence>
<dbReference type="InterPro" id="IPR002898">
    <property type="entry name" value="MotA_ExbB_proton_chnl"/>
</dbReference>
<reference evidence="9" key="2">
    <citation type="submission" date="2023-01" db="EMBL/GenBank/DDBJ databases">
        <title>Draft genome sequence of Paraferrimonas sedimenticola strain NBRC 101628.</title>
        <authorList>
            <person name="Sun Q."/>
            <person name="Mori K."/>
        </authorList>
    </citation>
    <scope>NUCLEOTIDE SEQUENCE</scope>
    <source>
        <strain evidence="9">NBRC 101628</strain>
    </source>
</reference>
<dbReference type="GO" id="GO:0005886">
    <property type="term" value="C:plasma membrane"/>
    <property type="evidence" value="ECO:0007669"/>
    <property type="project" value="UniProtKB-SubCell"/>
</dbReference>
<dbReference type="InterPro" id="IPR050790">
    <property type="entry name" value="ExbB/TolQ_transport"/>
</dbReference>
<feature type="domain" description="MotA/TolQ/ExbB proton channel" evidence="8">
    <location>
        <begin position="61"/>
        <end position="167"/>
    </location>
</feature>
<feature type="transmembrane region" description="Helical" evidence="7">
    <location>
        <begin position="12"/>
        <end position="36"/>
    </location>
</feature>
<feature type="transmembrane region" description="Helical" evidence="7">
    <location>
        <begin position="90"/>
        <end position="112"/>
    </location>
</feature>
<evidence type="ECO:0000256" key="4">
    <source>
        <dbReference type="ARBA" id="ARBA00022989"/>
    </source>
</evidence>
<evidence type="ECO:0000313" key="9">
    <source>
        <dbReference type="EMBL" id="GLP96926.1"/>
    </source>
</evidence>
<comment type="subcellular location">
    <subcellularLocation>
        <location evidence="1">Cell membrane</location>
        <topology evidence="1">Multi-pass membrane protein</topology>
    </subcellularLocation>
    <subcellularLocation>
        <location evidence="6">Membrane</location>
        <topology evidence="6">Multi-pass membrane protein</topology>
    </subcellularLocation>
</comment>
<comment type="caution">
    <text evidence="9">The sequence shown here is derived from an EMBL/GenBank/DDBJ whole genome shotgun (WGS) entry which is preliminary data.</text>
</comment>
<organism evidence="9 10">
    <name type="scientific">Paraferrimonas sedimenticola</name>
    <dbReference type="NCBI Taxonomy" id="375674"/>
    <lineage>
        <taxon>Bacteria</taxon>
        <taxon>Pseudomonadati</taxon>
        <taxon>Pseudomonadota</taxon>
        <taxon>Gammaproteobacteria</taxon>
        <taxon>Alteromonadales</taxon>
        <taxon>Ferrimonadaceae</taxon>
        <taxon>Paraferrimonas</taxon>
    </lineage>
</organism>
<accession>A0AA37VYA0</accession>
<evidence type="ECO:0000256" key="6">
    <source>
        <dbReference type="RuleBase" id="RU004057"/>
    </source>
</evidence>
<dbReference type="RefSeq" id="WP_095504234.1">
    <property type="nucleotide sequence ID" value="NZ_BSNC01000005.1"/>
</dbReference>
<keyword evidence="6" id="KW-0653">Protein transport</keyword>
<dbReference type="PANTHER" id="PTHR30625">
    <property type="entry name" value="PROTEIN TOLQ"/>
    <property type="match status" value="1"/>
</dbReference>
<keyword evidence="5 7" id="KW-0472">Membrane</keyword>
<proteinExistence type="inferred from homology"/>
<keyword evidence="10" id="KW-1185">Reference proteome</keyword>
<evidence type="ECO:0000256" key="5">
    <source>
        <dbReference type="ARBA" id="ARBA00023136"/>
    </source>
</evidence>
<evidence type="ECO:0000256" key="2">
    <source>
        <dbReference type="ARBA" id="ARBA00022475"/>
    </source>
</evidence>
<protein>
    <submittedName>
        <fullName evidence="9">TonB2 energy transduction system inner membrane component ExbB</fullName>
    </submittedName>
</protein>
<comment type="similarity">
    <text evidence="6">Belongs to the exbB/tolQ family.</text>
</comment>
<gene>
    <name evidence="9" type="primary">exbB</name>
    <name evidence="9" type="ORF">GCM10007895_22320</name>
</gene>
<dbReference type="PANTHER" id="PTHR30625:SF18">
    <property type="entry name" value="TONB2 ENERGY TRANSDUCTION SYSTEM INNER MEMBRANE COMPONENT EXBB"/>
    <property type="match status" value="1"/>
</dbReference>
<sequence length="176" mass="19582">MMLFLMDTWDSVRGFISTGGDVLLLVAFVLFLMWVLMLERYFYLNVAFPKFRDNVINHWNARGETSSWHAHRIREAWISQAKQQLNARMLVIKTLVAICPMIGLLGTVTGMINVFDVMAVQGTSNARAMAAGISTATMPTMAGMVAALSGVFFSTRLDARLKVSLEKLADSLSNKE</sequence>
<name>A0AA37VYA0_9GAMM</name>
<dbReference type="EMBL" id="BSNC01000005">
    <property type="protein sequence ID" value="GLP96926.1"/>
    <property type="molecule type" value="Genomic_DNA"/>
</dbReference>
<evidence type="ECO:0000256" key="1">
    <source>
        <dbReference type="ARBA" id="ARBA00004651"/>
    </source>
</evidence>